<dbReference type="RefSeq" id="WP_110265277.1">
    <property type="nucleotide sequence ID" value="NZ_CAKZQT010000001.1"/>
</dbReference>
<comment type="subunit">
    <text evidence="10">Homodimer.</text>
</comment>
<feature type="domain" description="NAD-dependent epimerase/dehydratase" evidence="11">
    <location>
        <begin position="3"/>
        <end position="251"/>
    </location>
</feature>
<evidence type="ECO:0000256" key="6">
    <source>
        <dbReference type="ARBA" id="ARBA00018569"/>
    </source>
</evidence>
<evidence type="ECO:0000313" key="13">
    <source>
        <dbReference type="Proteomes" id="UP000248330"/>
    </source>
</evidence>
<dbReference type="OrthoDB" id="9803010at2"/>
<dbReference type="GO" id="GO:0003978">
    <property type="term" value="F:UDP-glucose 4-epimerase activity"/>
    <property type="evidence" value="ECO:0007669"/>
    <property type="project" value="UniProtKB-UniRule"/>
</dbReference>
<evidence type="ECO:0000256" key="5">
    <source>
        <dbReference type="ARBA" id="ARBA00013189"/>
    </source>
</evidence>
<evidence type="ECO:0000256" key="4">
    <source>
        <dbReference type="ARBA" id="ARBA00007637"/>
    </source>
</evidence>
<keyword evidence="13" id="KW-1185">Reference proteome</keyword>
<evidence type="ECO:0000313" key="12">
    <source>
        <dbReference type="EMBL" id="PXV67806.1"/>
    </source>
</evidence>
<dbReference type="InterPro" id="IPR005886">
    <property type="entry name" value="UDP_G4E"/>
</dbReference>
<gene>
    <name evidence="12" type="ORF">C8D93_105163</name>
</gene>
<comment type="catalytic activity">
    <reaction evidence="1 10">
        <text>UDP-alpha-D-glucose = UDP-alpha-D-galactose</text>
        <dbReference type="Rhea" id="RHEA:22168"/>
        <dbReference type="ChEBI" id="CHEBI:58885"/>
        <dbReference type="ChEBI" id="CHEBI:66914"/>
        <dbReference type="EC" id="5.1.3.2"/>
    </reaction>
</comment>
<dbReference type="CDD" id="cd05247">
    <property type="entry name" value="UDP_G4E_1_SDR_e"/>
    <property type="match status" value="1"/>
</dbReference>
<evidence type="ECO:0000256" key="10">
    <source>
        <dbReference type="RuleBase" id="RU366046"/>
    </source>
</evidence>
<dbReference type="GO" id="GO:0006012">
    <property type="term" value="P:galactose metabolic process"/>
    <property type="evidence" value="ECO:0007669"/>
    <property type="project" value="UniProtKB-UniPathway"/>
</dbReference>
<dbReference type="AlphaFoldDB" id="A0A318EH79"/>
<dbReference type="InterPro" id="IPR036291">
    <property type="entry name" value="NAD(P)-bd_dom_sf"/>
</dbReference>
<dbReference type="PANTHER" id="PTHR43725:SF53">
    <property type="entry name" value="UDP-ARABINOSE 4-EPIMERASE 1"/>
    <property type="match status" value="1"/>
</dbReference>
<accession>A0A318EH79</accession>
<keyword evidence="8 10" id="KW-0413">Isomerase</keyword>
<organism evidence="12 13">
    <name type="scientific">Sinimarinibacterium flocculans</name>
    <dbReference type="NCBI Taxonomy" id="985250"/>
    <lineage>
        <taxon>Bacteria</taxon>
        <taxon>Pseudomonadati</taxon>
        <taxon>Pseudomonadota</taxon>
        <taxon>Gammaproteobacteria</taxon>
        <taxon>Nevskiales</taxon>
        <taxon>Nevskiaceae</taxon>
        <taxon>Sinimarinibacterium</taxon>
    </lineage>
</organism>
<dbReference type="UniPathway" id="UPA00214"/>
<dbReference type="NCBIfam" id="TIGR01179">
    <property type="entry name" value="galE"/>
    <property type="match status" value="1"/>
</dbReference>
<dbReference type="Gene3D" id="3.40.50.720">
    <property type="entry name" value="NAD(P)-binding Rossmann-like Domain"/>
    <property type="match status" value="1"/>
</dbReference>
<name>A0A318EH79_9GAMM</name>
<comment type="cofactor">
    <cofactor evidence="2 10">
        <name>NAD(+)</name>
        <dbReference type="ChEBI" id="CHEBI:57540"/>
    </cofactor>
</comment>
<keyword evidence="9 10" id="KW-0119">Carbohydrate metabolism</keyword>
<comment type="pathway">
    <text evidence="3 10">Carbohydrate metabolism; galactose metabolism.</text>
</comment>
<proteinExistence type="inferred from homology"/>
<dbReference type="EMBL" id="QICN01000005">
    <property type="protein sequence ID" value="PXV67806.1"/>
    <property type="molecule type" value="Genomic_DNA"/>
</dbReference>
<dbReference type="InterPro" id="IPR001509">
    <property type="entry name" value="Epimerase_deHydtase"/>
</dbReference>
<protein>
    <recommendedName>
        <fullName evidence="6 10">UDP-glucose 4-epimerase</fullName>
        <ecNumber evidence="5 10">5.1.3.2</ecNumber>
    </recommendedName>
</protein>
<evidence type="ECO:0000256" key="8">
    <source>
        <dbReference type="ARBA" id="ARBA00023235"/>
    </source>
</evidence>
<comment type="caution">
    <text evidence="12">The sequence shown here is derived from an EMBL/GenBank/DDBJ whole genome shotgun (WGS) entry which is preliminary data.</text>
</comment>
<sequence>MKVLVVGGAGYIGAHMCKLLAESGFELVVCDDLSTGHRAALRWGRFIQASIGDAAALDSLFVRERPRAVMHFAACSLVGESVRDPLKYWRNNVGNTLTLMEAMRRHGVARFVFSSTAAIFGEPRAASIDEDHPTQPLNPYGRTKLAIEQVLRDACAAYDLRAVALRYFNAAGADPSGLIGESHEPETHLIPRLLRRAAGESLDVCIFGSDYPTTDGTCVRDYIHVNDLADAHLRALQQLEREEGFQCYNLGNGRGYTVREVITAVEDVVGGALNIPVGPRREGDPAALVASSKKATELLGWRPLRPAIRDIIESAWRWHREPRF</sequence>
<evidence type="ECO:0000256" key="7">
    <source>
        <dbReference type="ARBA" id="ARBA00023027"/>
    </source>
</evidence>
<dbReference type="Proteomes" id="UP000248330">
    <property type="component" value="Unassembled WGS sequence"/>
</dbReference>
<dbReference type="Pfam" id="PF01370">
    <property type="entry name" value="Epimerase"/>
    <property type="match status" value="1"/>
</dbReference>
<dbReference type="EC" id="5.1.3.2" evidence="5 10"/>
<dbReference type="Gene3D" id="3.90.25.10">
    <property type="entry name" value="UDP-galactose 4-epimerase, domain 1"/>
    <property type="match status" value="1"/>
</dbReference>
<comment type="similarity">
    <text evidence="4 10">Belongs to the NAD(P)-dependent epimerase/dehydratase family.</text>
</comment>
<evidence type="ECO:0000256" key="2">
    <source>
        <dbReference type="ARBA" id="ARBA00001911"/>
    </source>
</evidence>
<evidence type="ECO:0000256" key="3">
    <source>
        <dbReference type="ARBA" id="ARBA00004947"/>
    </source>
</evidence>
<evidence type="ECO:0000256" key="1">
    <source>
        <dbReference type="ARBA" id="ARBA00000083"/>
    </source>
</evidence>
<reference evidence="12 13" key="1">
    <citation type="submission" date="2018-04" db="EMBL/GenBank/DDBJ databases">
        <title>Genomic Encyclopedia of Type Strains, Phase IV (KMG-IV): sequencing the most valuable type-strain genomes for metagenomic binning, comparative biology and taxonomic classification.</title>
        <authorList>
            <person name="Goeker M."/>
        </authorList>
    </citation>
    <scope>NUCLEOTIDE SEQUENCE [LARGE SCALE GENOMIC DNA]</scope>
    <source>
        <strain evidence="12 13">DSM 104150</strain>
    </source>
</reference>
<dbReference type="PANTHER" id="PTHR43725">
    <property type="entry name" value="UDP-GLUCOSE 4-EPIMERASE"/>
    <property type="match status" value="1"/>
</dbReference>
<keyword evidence="7 10" id="KW-0520">NAD</keyword>
<evidence type="ECO:0000259" key="11">
    <source>
        <dbReference type="Pfam" id="PF01370"/>
    </source>
</evidence>
<evidence type="ECO:0000256" key="9">
    <source>
        <dbReference type="ARBA" id="ARBA00023277"/>
    </source>
</evidence>
<dbReference type="SUPFAM" id="SSF51735">
    <property type="entry name" value="NAD(P)-binding Rossmann-fold domains"/>
    <property type="match status" value="1"/>
</dbReference>